<evidence type="ECO:0000313" key="2">
    <source>
        <dbReference type="Proteomes" id="UP000479710"/>
    </source>
</evidence>
<protein>
    <submittedName>
        <fullName evidence="1">Uncharacterized protein</fullName>
    </submittedName>
</protein>
<dbReference type="EMBL" id="SPHZ02000005">
    <property type="protein sequence ID" value="KAF0919557.1"/>
    <property type="molecule type" value="Genomic_DNA"/>
</dbReference>
<proteinExistence type="predicted"/>
<keyword evidence="2" id="KW-1185">Reference proteome</keyword>
<evidence type="ECO:0000313" key="1">
    <source>
        <dbReference type="EMBL" id="KAF0919557.1"/>
    </source>
</evidence>
<comment type="caution">
    <text evidence="1">The sequence shown here is derived from an EMBL/GenBank/DDBJ whole genome shotgun (WGS) entry which is preliminary data.</text>
</comment>
<reference evidence="1 2" key="1">
    <citation type="submission" date="2019-11" db="EMBL/GenBank/DDBJ databases">
        <title>Whole genome sequence of Oryza granulata.</title>
        <authorList>
            <person name="Li W."/>
        </authorList>
    </citation>
    <scope>NUCLEOTIDE SEQUENCE [LARGE SCALE GENOMIC DNA]</scope>
    <source>
        <strain evidence="2">cv. Menghai</strain>
        <tissue evidence="1">Leaf</tissue>
    </source>
</reference>
<sequence>MSGTAAAMRKWEVKDAVERAGMATARAVWTVTTPPEGGRPAGGLVMFVPSLISPVRFISSRACSGATDLARGYANKVADRASGII</sequence>
<dbReference type="Proteomes" id="UP000479710">
    <property type="component" value="Unassembled WGS sequence"/>
</dbReference>
<gene>
    <name evidence="1" type="ORF">E2562_029783</name>
</gene>
<accession>A0A6G1E4A5</accession>
<organism evidence="1 2">
    <name type="scientific">Oryza meyeriana var. granulata</name>
    <dbReference type="NCBI Taxonomy" id="110450"/>
    <lineage>
        <taxon>Eukaryota</taxon>
        <taxon>Viridiplantae</taxon>
        <taxon>Streptophyta</taxon>
        <taxon>Embryophyta</taxon>
        <taxon>Tracheophyta</taxon>
        <taxon>Spermatophyta</taxon>
        <taxon>Magnoliopsida</taxon>
        <taxon>Liliopsida</taxon>
        <taxon>Poales</taxon>
        <taxon>Poaceae</taxon>
        <taxon>BOP clade</taxon>
        <taxon>Oryzoideae</taxon>
        <taxon>Oryzeae</taxon>
        <taxon>Oryzinae</taxon>
        <taxon>Oryza</taxon>
        <taxon>Oryza meyeriana</taxon>
    </lineage>
</organism>
<dbReference type="AlphaFoldDB" id="A0A6G1E4A5"/>
<name>A0A6G1E4A5_9ORYZ</name>